<organism evidence="4 6">
    <name type="scientific">Meiothermus ruber (strain ATCC 35948 / DSM 1279 / VKM B-1258 / 21)</name>
    <name type="common">Thermus ruber</name>
    <dbReference type="NCBI Taxonomy" id="504728"/>
    <lineage>
        <taxon>Bacteria</taxon>
        <taxon>Thermotogati</taxon>
        <taxon>Deinococcota</taxon>
        <taxon>Deinococci</taxon>
        <taxon>Thermales</taxon>
        <taxon>Thermaceae</taxon>
        <taxon>Meiothermus</taxon>
    </lineage>
</organism>
<name>D3PTL6_MEIRD</name>
<reference evidence="4" key="2">
    <citation type="submission" date="2013-04" db="EMBL/GenBank/DDBJ databases">
        <title>Non-Hybrid, Finished Microbial Genome Assemblies from Long-Read SMRT Sequencing Data.</title>
        <authorList>
            <person name="Klammer A."/>
            <person name="Drake J."/>
            <person name="Heiner C."/>
            <person name="Clum A."/>
            <person name="Copeland A."/>
            <person name="Huddleston J."/>
            <person name="Eichler E."/>
            <person name="Turner S.W."/>
        </authorList>
    </citation>
    <scope>NUCLEOTIDE SEQUENCE</scope>
    <source>
        <strain evidence="4">DSM 1279</strain>
    </source>
</reference>
<dbReference type="GO" id="GO:0005737">
    <property type="term" value="C:cytoplasm"/>
    <property type="evidence" value="ECO:0007669"/>
    <property type="project" value="TreeGrafter"/>
</dbReference>
<dbReference type="STRING" id="504728.K649_12320"/>
<dbReference type="PANTHER" id="PTHR13847:SF289">
    <property type="entry name" value="GLYCINE OXIDASE"/>
    <property type="match status" value="1"/>
</dbReference>
<dbReference type="PANTHER" id="PTHR13847">
    <property type="entry name" value="SARCOSINE DEHYDROGENASE-RELATED"/>
    <property type="match status" value="1"/>
</dbReference>
<gene>
    <name evidence="3" type="ordered locus">Mrub_2044</name>
    <name evidence="4" type="ORF">K649_12320</name>
</gene>
<dbReference type="EMBL" id="CP001743">
    <property type="protein sequence ID" value="ADD28799.1"/>
    <property type="molecule type" value="Genomic_DNA"/>
</dbReference>
<dbReference type="KEGG" id="mrb:Mrub_2044"/>
<dbReference type="SUPFAM" id="SSF51971">
    <property type="entry name" value="Nucleotide-binding domain"/>
    <property type="match status" value="1"/>
</dbReference>
<accession>D3PTL6</accession>
<dbReference type="Gene3D" id="3.30.9.10">
    <property type="entry name" value="D-Amino Acid Oxidase, subunit A, domain 2"/>
    <property type="match status" value="2"/>
</dbReference>
<dbReference type="RefSeq" id="WP_013014297.1">
    <property type="nucleotide sequence ID" value="NC_013946.1"/>
</dbReference>
<evidence type="ECO:0000313" key="6">
    <source>
        <dbReference type="Proteomes" id="UP000013026"/>
    </source>
</evidence>
<dbReference type="AlphaFoldDB" id="D3PTL6"/>
<dbReference type="Gene3D" id="3.50.50.60">
    <property type="entry name" value="FAD/NAD(P)-binding domain"/>
    <property type="match status" value="2"/>
</dbReference>
<evidence type="ECO:0000259" key="2">
    <source>
        <dbReference type="Pfam" id="PF01266"/>
    </source>
</evidence>
<dbReference type="InterPro" id="IPR006076">
    <property type="entry name" value="FAD-dep_OxRdtase"/>
</dbReference>
<protein>
    <submittedName>
        <fullName evidence="4">FAD dependent oxidoreductase</fullName>
    </submittedName>
</protein>
<proteinExistence type="predicted"/>
<dbReference type="eggNOG" id="COG0665">
    <property type="taxonomic scope" value="Bacteria"/>
</dbReference>
<feature type="domain" description="FAD dependent oxidoreductase" evidence="2">
    <location>
        <begin position="4"/>
        <end position="291"/>
    </location>
</feature>
<dbReference type="EMBL" id="CP005385">
    <property type="protein sequence ID" value="AGK05752.1"/>
    <property type="molecule type" value="Genomic_DNA"/>
</dbReference>
<dbReference type="PATRIC" id="fig|504728.9.peg.2536"/>
<dbReference type="Proteomes" id="UP000006655">
    <property type="component" value="Chromosome"/>
</dbReference>
<keyword evidence="5" id="KW-1185">Reference proteome</keyword>
<dbReference type="Proteomes" id="UP000013026">
    <property type="component" value="Chromosome"/>
</dbReference>
<evidence type="ECO:0000313" key="5">
    <source>
        <dbReference type="Proteomes" id="UP000006655"/>
    </source>
</evidence>
<dbReference type="OrthoDB" id="9794226at2"/>
<evidence type="ECO:0000313" key="3">
    <source>
        <dbReference type="EMBL" id="ADD28799.1"/>
    </source>
</evidence>
<evidence type="ECO:0000313" key="4">
    <source>
        <dbReference type="EMBL" id="AGK05752.1"/>
    </source>
</evidence>
<keyword evidence="1" id="KW-0560">Oxidoreductase</keyword>
<sequence>MSEVVVVGGGIIGSLIAYRLRQAGLEVTVLEAGRAGQATRASAGMLAPYTEGLGGELLEWAREGLECYPALARELEALSGMAVPVALGGVWRLEGPLHSWQALHNLEPLPGGYLDPITLLAAVQKAFVSMGGSLQREEALHLEPGWVHTPTQRIAARQIVIACGAWSGRFGLAVRPLKGEALLLSAPPPPGPVFVGDSYALPRGAQVYLGATQREGWRPGVEAAGLRWLEQHRRTHFPLLHQAPITQRHWGYRPAGSLTVGRLAPGILAATGHGRNGILLAPATARRVTEMVLDSWKTHQ</sequence>
<dbReference type="KEGG" id="mre:K649_12320"/>
<dbReference type="InterPro" id="IPR036188">
    <property type="entry name" value="FAD/NAD-bd_sf"/>
</dbReference>
<reference evidence="3 5" key="1">
    <citation type="journal article" date="2010" name="Stand. Genomic Sci.">
        <title>Complete genome sequence of Meiothermus ruber type strain (21).</title>
        <authorList>
            <person name="Tindall B.J."/>
            <person name="Sikorski J."/>
            <person name="Lucas S."/>
            <person name="Goltsman E."/>
            <person name="Copeland A."/>
            <person name="Glavina Del Rio T."/>
            <person name="Nolan M."/>
            <person name="Tice H."/>
            <person name="Cheng J.F."/>
            <person name="Han C."/>
            <person name="Pitluck S."/>
            <person name="Liolios K."/>
            <person name="Ivanova N."/>
            <person name="Mavromatis K."/>
            <person name="Ovchinnikova G."/>
            <person name="Pati A."/>
            <person name="Fahnrich R."/>
            <person name="Goodwin L."/>
            <person name="Chen A."/>
            <person name="Palaniappan K."/>
            <person name="Land M."/>
            <person name="Hauser L."/>
            <person name="Chang Y.J."/>
            <person name="Jeffries C.D."/>
            <person name="Rohde M."/>
            <person name="Goker M."/>
            <person name="Woyke T."/>
            <person name="Bristow J."/>
            <person name="Eisen J.A."/>
            <person name="Markowitz V."/>
            <person name="Hugenholtz P."/>
            <person name="Kyrpides N.C."/>
            <person name="Klenk H.P."/>
            <person name="Lapidus A."/>
        </authorList>
    </citation>
    <scope>NUCLEOTIDE SEQUENCE [LARGE SCALE GENOMIC DNA]</scope>
    <source>
        <strain evidence="5">ATCC 35948 / DSM 1279 / VKM B-1258 / 21</strain>
        <strain evidence="3">DSM 1279</strain>
    </source>
</reference>
<dbReference type="Pfam" id="PF01266">
    <property type="entry name" value="DAO"/>
    <property type="match status" value="1"/>
</dbReference>
<dbReference type="GO" id="GO:0016491">
    <property type="term" value="F:oxidoreductase activity"/>
    <property type="evidence" value="ECO:0007669"/>
    <property type="project" value="UniProtKB-KW"/>
</dbReference>
<reference evidence="4 6" key="3">
    <citation type="submission" date="2013-04" db="EMBL/GenBank/DDBJ databases">
        <authorList>
            <person name="Chin J."/>
            <person name="Alexander D.H."/>
            <person name="Marks P."/>
            <person name="Korlach J."/>
            <person name="Clum A."/>
            <person name="Copeland A."/>
        </authorList>
    </citation>
    <scope>NUCLEOTIDE SEQUENCE [LARGE SCALE GENOMIC DNA]</scope>
    <source>
        <strain evidence="6">ATCC 35948 / DSM 1279 / VKM B-1258 / 21</strain>
        <strain evidence="4">DSM 1279</strain>
    </source>
</reference>
<evidence type="ECO:0000256" key="1">
    <source>
        <dbReference type="ARBA" id="ARBA00023002"/>
    </source>
</evidence>